<accession>A0A915JTD6</accession>
<dbReference type="InterPro" id="IPR051098">
    <property type="entry name" value="NeuroDiff_E-box_TFs"/>
</dbReference>
<dbReference type="SMART" id="SM00353">
    <property type="entry name" value="HLH"/>
    <property type="match status" value="1"/>
</dbReference>
<dbReference type="GO" id="GO:0046983">
    <property type="term" value="F:protein dimerization activity"/>
    <property type="evidence" value="ECO:0007669"/>
    <property type="project" value="InterPro"/>
</dbReference>
<dbReference type="InterPro" id="IPR036638">
    <property type="entry name" value="HLH_DNA-bd_sf"/>
</dbReference>
<evidence type="ECO:0000313" key="7">
    <source>
        <dbReference type="Proteomes" id="UP000887565"/>
    </source>
</evidence>
<reference evidence="8" key="1">
    <citation type="submission" date="2022-11" db="UniProtKB">
        <authorList>
            <consortium name="WormBaseParasite"/>
        </authorList>
    </citation>
    <scope>IDENTIFICATION</scope>
</reference>
<evidence type="ECO:0000256" key="4">
    <source>
        <dbReference type="ARBA" id="ARBA00023163"/>
    </source>
</evidence>
<organism evidence="7 8">
    <name type="scientific">Romanomermis culicivorax</name>
    <name type="common">Nematode worm</name>
    <dbReference type="NCBI Taxonomy" id="13658"/>
    <lineage>
        <taxon>Eukaryota</taxon>
        <taxon>Metazoa</taxon>
        <taxon>Ecdysozoa</taxon>
        <taxon>Nematoda</taxon>
        <taxon>Enoplea</taxon>
        <taxon>Dorylaimia</taxon>
        <taxon>Mermithida</taxon>
        <taxon>Mermithoidea</taxon>
        <taxon>Mermithidae</taxon>
        <taxon>Romanomermis</taxon>
    </lineage>
</organism>
<dbReference type="PROSITE" id="PS50888">
    <property type="entry name" value="BHLH"/>
    <property type="match status" value="1"/>
</dbReference>
<name>A0A915JTD6_ROMCU</name>
<dbReference type="GO" id="GO:0005634">
    <property type="term" value="C:nucleus"/>
    <property type="evidence" value="ECO:0007669"/>
    <property type="project" value="UniProtKB-SubCell"/>
</dbReference>
<dbReference type="PANTHER" id="PTHR11793:SF13">
    <property type="entry name" value="PROTEIN DAUGHTERLESS"/>
    <property type="match status" value="1"/>
</dbReference>
<dbReference type="PANTHER" id="PTHR11793">
    <property type="entry name" value="BASIC HELIX-LOOP-HELIX TRANSCRIPTION FACTOR"/>
    <property type="match status" value="1"/>
</dbReference>
<evidence type="ECO:0000259" key="6">
    <source>
        <dbReference type="PROSITE" id="PS50888"/>
    </source>
</evidence>
<dbReference type="GO" id="GO:0000981">
    <property type="term" value="F:DNA-binding transcription factor activity, RNA polymerase II-specific"/>
    <property type="evidence" value="ECO:0007669"/>
    <property type="project" value="TreeGrafter"/>
</dbReference>
<dbReference type="WBParaSite" id="nRc.2.0.1.t29087-RA">
    <property type="protein sequence ID" value="nRc.2.0.1.t29087-RA"/>
    <property type="gene ID" value="nRc.2.0.1.g29087"/>
</dbReference>
<dbReference type="Proteomes" id="UP000887565">
    <property type="component" value="Unplaced"/>
</dbReference>
<dbReference type="AlphaFoldDB" id="A0A915JTD6"/>
<keyword evidence="7" id="KW-1185">Reference proteome</keyword>
<feature type="domain" description="BHLH" evidence="6">
    <location>
        <begin position="309"/>
        <end position="362"/>
    </location>
</feature>
<dbReference type="GO" id="GO:0000785">
    <property type="term" value="C:chromatin"/>
    <property type="evidence" value="ECO:0007669"/>
    <property type="project" value="TreeGrafter"/>
</dbReference>
<evidence type="ECO:0000256" key="5">
    <source>
        <dbReference type="ARBA" id="ARBA00023242"/>
    </source>
</evidence>
<evidence type="ECO:0000256" key="3">
    <source>
        <dbReference type="ARBA" id="ARBA00023125"/>
    </source>
</evidence>
<dbReference type="InterPro" id="IPR011598">
    <property type="entry name" value="bHLH_dom"/>
</dbReference>
<dbReference type="GO" id="GO:0000978">
    <property type="term" value="F:RNA polymerase II cis-regulatory region sequence-specific DNA binding"/>
    <property type="evidence" value="ECO:0007669"/>
    <property type="project" value="TreeGrafter"/>
</dbReference>
<protein>
    <submittedName>
        <fullName evidence="8">BHLH domain-containing protein</fullName>
    </submittedName>
</protein>
<evidence type="ECO:0000256" key="2">
    <source>
        <dbReference type="ARBA" id="ARBA00023015"/>
    </source>
</evidence>
<comment type="subcellular location">
    <subcellularLocation>
        <location evidence="1">Nucleus</location>
    </subcellularLocation>
</comment>
<dbReference type="GO" id="GO:0005667">
    <property type="term" value="C:transcription regulator complex"/>
    <property type="evidence" value="ECO:0007669"/>
    <property type="project" value="TreeGrafter"/>
</dbReference>
<dbReference type="SUPFAM" id="SSF47459">
    <property type="entry name" value="HLH, helix-loop-helix DNA-binding domain"/>
    <property type="match status" value="1"/>
</dbReference>
<keyword evidence="5" id="KW-0539">Nucleus</keyword>
<keyword evidence="3" id="KW-0238">DNA-binding</keyword>
<dbReference type="Gene3D" id="4.10.280.10">
    <property type="entry name" value="Helix-loop-helix DNA-binding domain"/>
    <property type="match status" value="1"/>
</dbReference>
<dbReference type="Pfam" id="PF00010">
    <property type="entry name" value="HLH"/>
    <property type="match status" value="1"/>
</dbReference>
<sequence length="433" mass="46507">MNARKCRFWDEADMVRALLSSTPASNGGVAASLPSDRIQRLPHAQYGSPSPAANTPSNVDKRKNVVAAAALEQQFHNKTAVGLGPTAASVLAPHWSTATVAANQSPESVVLVSPPNLAPAPTLTTMGVLNPMSHQHHLHNVNNSLPQLHARPAFPQPNVLINHRQQNGGQHINYAANLGDGADFDPSSMMGAIYGSSALDLGFAPATMLENGENPIVQQPTNFVPPMLYANGVVGQAPPVNQKAYGADPWGSTAPQHHHLHERPLSPQAYQTGPSLQSFMGMLTSHMEERLNTAINILHPNDAAAIYEDPSSQRYGQLKIRVRDINEAFKELGRMCNLHVNSDKTQTKLGILHQAVEIITQLERQVRERNLNPKAACLKNREAEKAPGVLNMTSGGSAAPFVRRQMDHSSGNASLYTASMIDSSSPGGSHLPC</sequence>
<proteinExistence type="predicted"/>
<evidence type="ECO:0000256" key="1">
    <source>
        <dbReference type="ARBA" id="ARBA00004123"/>
    </source>
</evidence>
<keyword evidence="2" id="KW-0805">Transcription regulation</keyword>
<evidence type="ECO:0000313" key="8">
    <source>
        <dbReference type="WBParaSite" id="nRc.2.0.1.t29087-RA"/>
    </source>
</evidence>
<keyword evidence="4" id="KW-0804">Transcription</keyword>